<keyword evidence="6" id="KW-0460">Magnesium</keyword>
<keyword evidence="5" id="KW-0378">Hydrolase</keyword>
<reference evidence="14 15" key="1">
    <citation type="submission" date="2017-03" db="EMBL/GenBank/DDBJ databases">
        <title>Widespread Adenine N6-methylation of Active Genes in Fungi.</title>
        <authorList>
            <consortium name="DOE Joint Genome Institute"/>
            <person name="Mondo S.J."/>
            <person name="Dannebaum R.O."/>
            <person name="Kuo R.C."/>
            <person name="Louie K.B."/>
            <person name="Bewick A.J."/>
            <person name="Labutti K."/>
            <person name="Haridas S."/>
            <person name="Kuo A."/>
            <person name="Salamov A."/>
            <person name="Ahrendt S.R."/>
            <person name="Lau R."/>
            <person name="Bowen B.P."/>
            <person name="Lipzen A."/>
            <person name="Sullivan W."/>
            <person name="Andreopoulos W.B."/>
            <person name="Clum A."/>
            <person name="Lindquist E."/>
            <person name="Daum C."/>
            <person name="Northen T.R."/>
            <person name="Ramamoorthy G."/>
            <person name="Schmitz R.J."/>
            <person name="Gryganskyi A."/>
            <person name="Culley D."/>
            <person name="Magnuson J."/>
            <person name="James T.Y."/>
            <person name="O'Malley M.A."/>
            <person name="Stajich J.E."/>
            <person name="Spatafora J.W."/>
            <person name="Visel A."/>
            <person name="Grigoriev I.V."/>
        </authorList>
    </citation>
    <scope>NUCLEOTIDE SEQUENCE [LARGE SCALE GENOMIC DNA]</scope>
    <source>
        <strain evidence="14 15">NRRL Y-17943</strain>
    </source>
</reference>
<gene>
    <name evidence="14" type="ORF">BD324DRAFT_648655</name>
</gene>
<dbReference type="InterPro" id="IPR004274">
    <property type="entry name" value="FCP1_dom"/>
</dbReference>
<dbReference type="Proteomes" id="UP000193218">
    <property type="component" value="Unassembled WGS sequence"/>
</dbReference>
<evidence type="ECO:0000256" key="11">
    <source>
        <dbReference type="ARBA" id="ARBA00048336"/>
    </source>
</evidence>
<evidence type="ECO:0000313" key="14">
    <source>
        <dbReference type="EMBL" id="ORX40043.1"/>
    </source>
</evidence>
<evidence type="ECO:0000256" key="6">
    <source>
        <dbReference type="ARBA" id="ARBA00022842"/>
    </source>
</evidence>
<dbReference type="InParanoid" id="A0A1Y1UPU5"/>
<dbReference type="PANTHER" id="PTHR48493">
    <property type="entry name" value="UBIQUITIN-LIKE DOMAIN-CONTAINING CTD PHOSPHATASE 1"/>
    <property type="match status" value="1"/>
</dbReference>
<dbReference type="GeneID" id="33559679"/>
<dbReference type="InterPro" id="IPR036412">
    <property type="entry name" value="HAD-like_sf"/>
</dbReference>
<feature type="compositionally biased region" description="Low complexity" evidence="12">
    <location>
        <begin position="41"/>
        <end position="53"/>
    </location>
</feature>
<dbReference type="SMART" id="SM00213">
    <property type="entry name" value="UBQ"/>
    <property type="match status" value="1"/>
</dbReference>
<dbReference type="RefSeq" id="XP_021873828.1">
    <property type="nucleotide sequence ID" value="XM_022017870.1"/>
</dbReference>
<evidence type="ECO:0000256" key="10">
    <source>
        <dbReference type="ARBA" id="ARBA00047761"/>
    </source>
</evidence>
<evidence type="ECO:0000259" key="13">
    <source>
        <dbReference type="PROSITE" id="PS50969"/>
    </source>
</evidence>
<dbReference type="GO" id="GO:0004722">
    <property type="term" value="F:protein serine/threonine phosphatase activity"/>
    <property type="evidence" value="ECO:0007669"/>
    <property type="project" value="UniProtKB-EC"/>
</dbReference>
<comment type="catalytic activity">
    <reaction evidence="10">
        <text>O-phospho-L-seryl-[protein] + H2O = L-seryl-[protein] + phosphate</text>
        <dbReference type="Rhea" id="RHEA:20629"/>
        <dbReference type="Rhea" id="RHEA-COMP:9863"/>
        <dbReference type="Rhea" id="RHEA-COMP:11604"/>
        <dbReference type="ChEBI" id="CHEBI:15377"/>
        <dbReference type="ChEBI" id="CHEBI:29999"/>
        <dbReference type="ChEBI" id="CHEBI:43474"/>
        <dbReference type="ChEBI" id="CHEBI:83421"/>
        <dbReference type="EC" id="3.1.3.16"/>
    </reaction>
</comment>
<evidence type="ECO:0000256" key="9">
    <source>
        <dbReference type="ARBA" id="ARBA00032039"/>
    </source>
</evidence>
<dbReference type="Gene3D" id="3.40.50.1000">
    <property type="entry name" value="HAD superfamily/HAD-like"/>
    <property type="match status" value="1"/>
</dbReference>
<dbReference type="EC" id="3.1.3.16" evidence="3"/>
<dbReference type="NCBIfam" id="TIGR02245">
    <property type="entry name" value="HAD_IIID1"/>
    <property type="match status" value="1"/>
</dbReference>
<evidence type="ECO:0000256" key="12">
    <source>
        <dbReference type="SAM" id="MobiDB-lite"/>
    </source>
</evidence>
<comment type="catalytic activity">
    <reaction evidence="11">
        <text>O-phospho-L-threonyl-[protein] + H2O = L-threonyl-[protein] + phosphate</text>
        <dbReference type="Rhea" id="RHEA:47004"/>
        <dbReference type="Rhea" id="RHEA-COMP:11060"/>
        <dbReference type="Rhea" id="RHEA-COMP:11605"/>
        <dbReference type="ChEBI" id="CHEBI:15377"/>
        <dbReference type="ChEBI" id="CHEBI:30013"/>
        <dbReference type="ChEBI" id="CHEBI:43474"/>
        <dbReference type="ChEBI" id="CHEBI:61977"/>
        <dbReference type="EC" id="3.1.3.16"/>
    </reaction>
</comment>
<dbReference type="InterPro" id="IPR023214">
    <property type="entry name" value="HAD_sf"/>
</dbReference>
<dbReference type="InterPro" id="IPR011943">
    <property type="entry name" value="HAD-SF_hydro_IIID"/>
</dbReference>
<comment type="cofactor">
    <cofactor evidence="1">
        <name>Mg(2+)</name>
        <dbReference type="ChEBI" id="CHEBI:18420"/>
    </cofactor>
</comment>
<dbReference type="GO" id="GO:0090364">
    <property type="term" value="P:regulation of proteasome assembly"/>
    <property type="evidence" value="ECO:0007669"/>
    <property type="project" value="InterPro"/>
</dbReference>
<name>A0A1Y1UPU5_9TREE</name>
<evidence type="ECO:0000256" key="4">
    <source>
        <dbReference type="ARBA" id="ARBA00022723"/>
    </source>
</evidence>
<dbReference type="InterPro" id="IPR051658">
    <property type="entry name" value="UBLCP1"/>
</dbReference>
<keyword evidence="4" id="KW-0479">Metal-binding</keyword>
<evidence type="ECO:0000256" key="5">
    <source>
        <dbReference type="ARBA" id="ARBA00022801"/>
    </source>
</evidence>
<feature type="compositionally biased region" description="Polar residues" evidence="12">
    <location>
        <begin position="11"/>
        <end position="32"/>
    </location>
</feature>
<evidence type="ECO:0000256" key="8">
    <source>
        <dbReference type="ARBA" id="ARBA00023242"/>
    </source>
</evidence>
<dbReference type="EMBL" id="NBSH01000002">
    <property type="protein sequence ID" value="ORX40043.1"/>
    <property type="molecule type" value="Genomic_DNA"/>
</dbReference>
<proteinExistence type="predicted"/>
<dbReference type="Gene3D" id="3.10.20.90">
    <property type="entry name" value="Phosphatidylinositol 3-kinase Catalytic Subunit, Chain A, domain 1"/>
    <property type="match status" value="1"/>
</dbReference>
<dbReference type="InterPro" id="IPR000626">
    <property type="entry name" value="Ubiquitin-like_dom"/>
</dbReference>
<evidence type="ECO:0000256" key="7">
    <source>
        <dbReference type="ARBA" id="ARBA00022912"/>
    </source>
</evidence>
<dbReference type="Pfam" id="PF03031">
    <property type="entry name" value="NIF"/>
    <property type="match status" value="1"/>
</dbReference>
<dbReference type="SUPFAM" id="SSF56784">
    <property type="entry name" value="HAD-like"/>
    <property type="match status" value="1"/>
</dbReference>
<feature type="compositionally biased region" description="Polar residues" evidence="12">
    <location>
        <begin position="59"/>
        <end position="73"/>
    </location>
</feature>
<accession>A0A1Y1UPU5</accession>
<dbReference type="PROSITE" id="PS50969">
    <property type="entry name" value="FCP1"/>
    <property type="match status" value="1"/>
</dbReference>
<keyword evidence="15" id="KW-1185">Reference proteome</keyword>
<dbReference type="GO" id="GO:0046872">
    <property type="term" value="F:metal ion binding"/>
    <property type="evidence" value="ECO:0007669"/>
    <property type="project" value="UniProtKB-KW"/>
</dbReference>
<comment type="caution">
    <text evidence="14">The sequence shown here is derived from an EMBL/GenBank/DDBJ whole genome shotgun (WGS) entry which is preliminary data.</text>
</comment>
<comment type="subcellular location">
    <subcellularLocation>
        <location evidence="2">Nucleus</location>
    </subcellularLocation>
</comment>
<feature type="domain" description="FCP1 homology" evidence="13">
    <location>
        <begin position="269"/>
        <end position="444"/>
    </location>
</feature>
<dbReference type="GO" id="GO:0005634">
    <property type="term" value="C:nucleus"/>
    <property type="evidence" value="ECO:0007669"/>
    <property type="project" value="UniProtKB-SubCell"/>
</dbReference>
<dbReference type="STRING" id="4999.A0A1Y1UPU5"/>
<keyword evidence="8" id="KW-0539">Nucleus</keyword>
<dbReference type="PANTHER" id="PTHR48493:SF1">
    <property type="entry name" value="UBIQUITIN-LIKE DOMAIN-CONTAINING CTD PHOSPHATASE 1"/>
    <property type="match status" value="1"/>
</dbReference>
<feature type="region of interest" description="Disordered" evidence="12">
    <location>
        <begin position="1"/>
        <end position="96"/>
    </location>
</feature>
<evidence type="ECO:0000256" key="1">
    <source>
        <dbReference type="ARBA" id="ARBA00001946"/>
    </source>
</evidence>
<evidence type="ECO:0000256" key="2">
    <source>
        <dbReference type="ARBA" id="ARBA00004123"/>
    </source>
</evidence>
<dbReference type="AlphaFoldDB" id="A0A1Y1UPU5"/>
<organism evidence="14 15">
    <name type="scientific">Kockovaella imperatae</name>
    <dbReference type="NCBI Taxonomy" id="4999"/>
    <lineage>
        <taxon>Eukaryota</taxon>
        <taxon>Fungi</taxon>
        <taxon>Dikarya</taxon>
        <taxon>Basidiomycota</taxon>
        <taxon>Agaricomycotina</taxon>
        <taxon>Tremellomycetes</taxon>
        <taxon>Tremellales</taxon>
        <taxon>Cuniculitremaceae</taxon>
        <taxon>Kockovaella</taxon>
    </lineage>
</organism>
<evidence type="ECO:0000313" key="15">
    <source>
        <dbReference type="Proteomes" id="UP000193218"/>
    </source>
</evidence>
<sequence length="467" mass="51921">MSNDRDPSESPAPTTSALPDTSTSTPSKTFRASPSPDVAITSSSSSSPSLLKSTKVESDANQPSFDSPITGSQDGDMERNDVGEGSSSFKLPSSSTITAAAAGDGTAGARRGQEEIVVAVPLPETLMPETNEEWWDLKMSWSGKLFEIKVASNDMVYDFREQIHRLTQVPPVRQKIIGLSKGKLGTETDSRRFGSLGVKKDCKFTLIGTPESDTFKDPAGLKAALEDDFDVSYGEFKAGTYTAPAADPRNKRMIESIIQRVPITVMNEPRPGKKLLVLDLDYTMVDSKPLLAGSLPPEECARPGLHDFLERVYPYYDIVIWSQTHWRWLESKLAELGVIGGDKSYKISFVSDRSTMFPVFTLRDGQPFKHEVKPLAYFWANYPQWSAKNTIHIDDLSRNFAMNPGEGLKIRAYRTAGVNAEYQTTTRYKPDRQLYKLGAYLCRIATLDDFTTLDHRRWKETLGPDDV</sequence>
<dbReference type="InterPro" id="IPR029071">
    <property type="entry name" value="Ubiquitin-like_domsf"/>
</dbReference>
<keyword evidence="7" id="KW-0904">Protein phosphatase</keyword>
<dbReference type="SUPFAM" id="SSF54236">
    <property type="entry name" value="Ubiquitin-like"/>
    <property type="match status" value="1"/>
</dbReference>
<dbReference type="SMART" id="SM00577">
    <property type="entry name" value="CPDc"/>
    <property type="match status" value="1"/>
</dbReference>
<evidence type="ECO:0000256" key="3">
    <source>
        <dbReference type="ARBA" id="ARBA00013081"/>
    </source>
</evidence>
<protein>
    <recommendedName>
        <fullName evidence="3">protein-serine/threonine phosphatase</fullName>
        <ecNumber evidence="3">3.1.3.16</ecNumber>
    </recommendedName>
    <alternativeName>
        <fullName evidence="9">Nuclear proteasome inhibitor UBLCP1</fullName>
    </alternativeName>
</protein>
<dbReference type="OrthoDB" id="1711508at2759"/>